<name>A0A6J6B1P5_9ZZZZ</name>
<dbReference type="EMBL" id="CAEZSG010000020">
    <property type="protein sequence ID" value="CAB4532626.1"/>
    <property type="molecule type" value="Genomic_DNA"/>
</dbReference>
<gene>
    <name evidence="2" type="ORF">UFOPK1413_00236</name>
</gene>
<reference evidence="2" key="1">
    <citation type="submission" date="2020-05" db="EMBL/GenBank/DDBJ databases">
        <authorList>
            <person name="Chiriac C."/>
            <person name="Salcher M."/>
            <person name="Ghai R."/>
            <person name="Kavagutti S V."/>
        </authorList>
    </citation>
    <scope>NUCLEOTIDE SEQUENCE</scope>
</reference>
<sequence length="116" mass="12965">MDDVFAPREFLECNRIFVHPLSPWSACRDGVLDLIVFDNATANGVHEEHAPGLEPAFADHFPRINVVDTDLRGHDDKTVVGNEESTRSQPVPIQCGTSDRSIRKRECRGTVPGFHQ</sequence>
<accession>A0A6J6B1P5</accession>
<evidence type="ECO:0000256" key="1">
    <source>
        <dbReference type="SAM" id="MobiDB-lite"/>
    </source>
</evidence>
<organism evidence="2">
    <name type="scientific">freshwater metagenome</name>
    <dbReference type="NCBI Taxonomy" id="449393"/>
    <lineage>
        <taxon>unclassified sequences</taxon>
        <taxon>metagenomes</taxon>
        <taxon>ecological metagenomes</taxon>
    </lineage>
</organism>
<protein>
    <submittedName>
        <fullName evidence="2">Unannotated protein</fullName>
    </submittedName>
</protein>
<proteinExistence type="predicted"/>
<evidence type="ECO:0000313" key="2">
    <source>
        <dbReference type="EMBL" id="CAB4532626.1"/>
    </source>
</evidence>
<dbReference type="AlphaFoldDB" id="A0A6J6B1P5"/>
<feature type="compositionally biased region" description="Polar residues" evidence="1">
    <location>
        <begin position="87"/>
        <end position="99"/>
    </location>
</feature>
<feature type="region of interest" description="Disordered" evidence="1">
    <location>
        <begin position="74"/>
        <end position="100"/>
    </location>
</feature>